<feature type="compositionally biased region" description="Low complexity" evidence="1">
    <location>
        <begin position="411"/>
        <end position="428"/>
    </location>
</feature>
<dbReference type="PANTHER" id="PTHR43397:SF1">
    <property type="entry name" value="ERGOTHIONEINE BIOSYNTHESIS PROTEIN 1"/>
    <property type="match status" value="1"/>
</dbReference>
<dbReference type="InterPro" id="IPR005532">
    <property type="entry name" value="SUMF_dom"/>
</dbReference>
<dbReference type="InterPro" id="IPR042095">
    <property type="entry name" value="SUMF_sf"/>
</dbReference>
<accession>A0A383VYI1</accession>
<dbReference type="Gene3D" id="3.90.1580.10">
    <property type="entry name" value="paralog of FGE (formylglycine-generating enzyme)"/>
    <property type="match status" value="1"/>
</dbReference>
<feature type="region of interest" description="Disordered" evidence="1">
    <location>
        <begin position="326"/>
        <end position="347"/>
    </location>
</feature>
<reference evidence="3 4" key="1">
    <citation type="submission" date="2016-10" db="EMBL/GenBank/DDBJ databases">
        <authorList>
            <person name="Cai Z."/>
        </authorList>
    </citation>
    <scope>NUCLEOTIDE SEQUENCE [LARGE SCALE GENOMIC DNA]</scope>
</reference>
<feature type="compositionally biased region" description="Low complexity" evidence="1">
    <location>
        <begin position="174"/>
        <end position="185"/>
    </location>
</feature>
<protein>
    <recommendedName>
        <fullName evidence="2">Sulfatase-modifying factor enzyme-like domain-containing protein</fullName>
    </recommendedName>
</protein>
<evidence type="ECO:0000313" key="4">
    <source>
        <dbReference type="Proteomes" id="UP000256970"/>
    </source>
</evidence>
<feature type="compositionally biased region" description="Low complexity" evidence="1">
    <location>
        <begin position="329"/>
        <end position="347"/>
    </location>
</feature>
<gene>
    <name evidence="3" type="ORF">BQ4739_LOCUS10150</name>
</gene>
<proteinExistence type="predicted"/>
<dbReference type="Proteomes" id="UP000256970">
    <property type="component" value="Unassembled WGS sequence"/>
</dbReference>
<sequence length="768" mass="82047">MPAAPLTNQQQAATRCPAEGGSPAPTYSEWQRLWQLWDTVTLDMLPPGSHAAQPLALRHPFIFYLGHLPAFTDARLARVLGQDLTEPQGFAVTFARGIDPDLDDPSKCECCAINKARVFSVLEVALVVHYQLVDDSRGHAHSPVPEQWPELPHILQYRDCVRQRIAQLYAQHSSCSSSSSSSSSSVASATAETKHGTTGGSTSAAAAAEAAGSAAVAAMSSKLQHVLWLCYEHEAMHLETLLYMLVQYERTKAPPAAAIIKQQAPAAAAAAADAAAVAGNTGSSSSNGKAAAQEGGSALNAVMPRPPAAHMVQLPADKVTLGFSPTGWQQQQQQQQAATQTAQAAAQEPRQLLRFGWDNETPARTADVAGCAMQHRPVCVLEYLWFLAHKLAAAAAAAAAPDDLLSESADGSGSSKTTSSSSNSSGSSSSERVLQLLCDGGSLQGLLPLSLQLNTAAAHRNAAVPAAAAAVQDAESNAHTTADGSSSSSGSQQQLFEALQQLVSVKSVFGPVHVSAAGLWPVYCSALQADAYAAWWDGGSCRLPTEGELLLARQYNDDVARQYNADGGRQYNADVARQYNDGTARQYNDDVARQYNDDVARQYNDMVRQYNTFEAGPHADDSNSSNSSSSSSSSSSAAGSIAAVDFQVWHPVEVQLQPPMLHCYQQQQQQQQHHGPAMQLHAEAPPLLSQLTDNGWEWSSTAFEAHPGFEPHPRYPEYSADFFDGKHRVLLGASWATLGAIASRGSFRNWYQAGQQHVFAKFRLCRSV</sequence>
<dbReference type="STRING" id="3088.A0A383VYI1"/>
<dbReference type="EMBL" id="FNXT01000962">
    <property type="protein sequence ID" value="SZX69882.1"/>
    <property type="molecule type" value="Genomic_DNA"/>
</dbReference>
<evidence type="ECO:0000256" key="1">
    <source>
        <dbReference type="SAM" id="MobiDB-lite"/>
    </source>
</evidence>
<feature type="compositionally biased region" description="Polar residues" evidence="1">
    <location>
        <begin position="1"/>
        <end position="13"/>
    </location>
</feature>
<dbReference type="InterPro" id="IPR051128">
    <property type="entry name" value="EgtD_Methyltrsf_superfamily"/>
</dbReference>
<organism evidence="3 4">
    <name type="scientific">Tetradesmus obliquus</name>
    <name type="common">Green alga</name>
    <name type="synonym">Acutodesmus obliquus</name>
    <dbReference type="NCBI Taxonomy" id="3088"/>
    <lineage>
        <taxon>Eukaryota</taxon>
        <taxon>Viridiplantae</taxon>
        <taxon>Chlorophyta</taxon>
        <taxon>core chlorophytes</taxon>
        <taxon>Chlorophyceae</taxon>
        <taxon>CS clade</taxon>
        <taxon>Sphaeropleales</taxon>
        <taxon>Scenedesmaceae</taxon>
        <taxon>Tetradesmus</taxon>
    </lineage>
</organism>
<feature type="region of interest" description="Disordered" evidence="1">
    <location>
        <begin position="405"/>
        <end position="428"/>
    </location>
</feature>
<feature type="domain" description="Sulfatase-modifying factor enzyme-like" evidence="2">
    <location>
        <begin position="688"/>
        <end position="765"/>
    </location>
</feature>
<name>A0A383VYI1_TETOB</name>
<feature type="region of interest" description="Disordered" evidence="1">
    <location>
        <begin position="174"/>
        <end position="201"/>
    </location>
</feature>
<dbReference type="AlphaFoldDB" id="A0A383VYI1"/>
<feature type="compositionally biased region" description="Low complexity" evidence="1">
    <location>
        <begin position="622"/>
        <end position="636"/>
    </location>
</feature>
<dbReference type="Pfam" id="PF03781">
    <property type="entry name" value="FGE-sulfatase"/>
    <property type="match status" value="1"/>
</dbReference>
<evidence type="ECO:0000259" key="2">
    <source>
        <dbReference type="Pfam" id="PF03781"/>
    </source>
</evidence>
<dbReference type="PANTHER" id="PTHR43397">
    <property type="entry name" value="ERGOTHIONEINE BIOSYNTHESIS PROTEIN 1"/>
    <property type="match status" value="1"/>
</dbReference>
<feature type="region of interest" description="Disordered" evidence="1">
    <location>
        <begin position="1"/>
        <end position="24"/>
    </location>
</feature>
<keyword evidence="4" id="KW-1185">Reference proteome</keyword>
<evidence type="ECO:0000313" key="3">
    <source>
        <dbReference type="EMBL" id="SZX69882.1"/>
    </source>
</evidence>
<feature type="region of interest" description="Disordered" evidence="1">
    <location>
        <begin position="614"/>
        <end position="636"/>
    </location>
</feature>
<dbReference type="InterPro" id="IPR016187">
    <property type="entry name" value="CTDL_fold"/>
</dbReference>
<dbReference type="SUPFAM" id="SSF56436">
    <property type="entry name" value="C-type lectin-like"/>
    <property type="match status" value="2"/>
</dbReference>